<gene>
    <name evidence="3" type="ORF">PCOR1329_LOCUS62609</name>
</gene>
<feature type="compositionally biased region" description="Pro residues" evidence="1">
    <location>
        <begin position="105"/>
        <end position="131"/>
    </location>
</feature>
<dbReference type="InterPro" id="IPR051425">
    <property type="entry name" value="Formin_Homology"/>
</dbReference>
<keyword evidence="2" id="KW-0472">Membrane</keyword>
<comment type="caution">
    <text evidence="3">The sequence shown here is derived from an EMBL/GenBank/DDBJ whole genome shotgun (WGS) entry which is preliminary data.</text>
</comment>
<sequence length="941" mass="99745">MTLMAALCAPALDAEEEELSLTVFRHEYRRVRRAFADLLSKQYRRGPGATTHDWRGAGYGAPPGWGYGAPPGVPPPRPGVPPRPGEYGWQLPPPRPDDISRFGGAPPPAWGAPPPSPYGPYGPRPGEPPGPLAQWTLQPPGWGAPPPGAHVPQQAPPGQAEKGAGPGASADKRPRAEAGGPAAGSAAAAEAEEAEEELPPPPTPAQRLGKVRIVRTALGEKTLSRLKAVGISVDVPGASRPAPSEALDGGDAAEVASVVAAAVGAQCARLGLDSAGVGGGAATAGAALSAAGRARLPQPVPGPPRLPPCTAGISQAGLWELFREQCGSPVPADTPPMLCELRTSRVGGHVVVPVLAVSEVFGAGDVILVAAAQRFSIEGRSRSCRCRGPALVALGLLLLALAIQTTLPATLLRRMRMSAGQVAEEMKLAGRQYCCLAAMDAGDACGSCWDGAGSADSSWCGESAENCQGCGQTAFWCPAQTPEPTPAPTPDPAEGLASGELVDFASRPDASFYCISLIRPESKEAKLTRAQLDQEVGMFSCNAYTVFSNTEFVLREDPHVATEAIPGSLEVQRGGIWFTALNTDVFVRLWTKVFDDGRFSSYEWTIKLDADTVFFADRMRARLRVGSPYPRISYFNNCKIDDMHGPLEVLSRGAMTAFQSGIQRCRDSGVTDEELWGEDVFVRQCLDFLGVVKVNDWELLSETACDEDLSKGCISGKVAFHPFKDVDSYFKCVDEAKGLETSSTTQTATLLEGTTTGGRPPTEVRWLVDDSELNAATLGLAYRRTPQENDRIEGEWANWGDIVSGVLTEEGEWVRVGERFLPVRLDGASVLLPQTLWEADNSRLQDVSAGLAFRSSPSLDDKAKGETVLWGDLVEGSPTPDGAWLQARGKYLPMRLGGVPVLRRREGYGEAEEDLSSREATGAPGDHPPGVLRGTARSVAA</sequence>
<organism evidence="3 4">
    <name type="scientific">Prorocentrum cordatum</name>
    <dbReference type="NCBI Taxonomy" id="2364126"/>
    <lineage>
        <taxon>Eukaryota</taxon>
        <taxon>Sar</taxon>
        <taxon>Alveolata</taxon>
        <taxon>Dinophyceae</taxon>
        <taxon>Prorocentrales</taxon>
        <taxon>Prorocentraceae</taxon>
        <taxon>Prorocentrum</taxon>
    </lineage>
</organism>
<evidence type="ECO:0000313" key="3">
    <source>
        <dbReference type="EMBL" id="CAK0879075.1"/>
    </source>
</evidence>
<evidence type="ECO:0000313" key="4">
    <source>
        <dbReference type="Proteomes" id="UP001189429"/>
    </source>
</evidence>
<keyword evidence="2" id="KW-0812">Transmembrane</keyword>
<feature type="region of interest" description="Disordered" evidence="1">
    <location>
        <begin position="68"/>
        <end position="210"/>
    </location>
</feature>
<dbReference type="PANTHER" id="PTHR45725">
    <property type="entry name" value="FORMIN HOMOLOGY 2 FAMILY MEMBER"/>
    <property type="match status" value="1"/>
</dbReference>
<name>A0ABN9VZP3_9DINO</name>
<feature type="compositionally biased region" description="Pro residues" evidence="1">
    <location>
        <begin position="71"/>
        <end position="84"/>
    </location>
</feature>
<feature type="compositionally biased region" description="Low complexity" evidence="1">
    <location>
        <begin position="177"/>
        <end position="189"/>
    </location>
</feature>
<dbReference type="PANTHER" id="PTHR45725:SF18">
    <property type="entry name" value="ORC1-LIKE AAA ATPASE DOMAIN-CONTAINING PROTEIN"/>
    <property type="match status" value="1"/>
</dbReference>
<keyword evidence="2" id="KW-1133">Transmembrane helix</keyword>
<dbReference type="Proteomes" id="UP001189429">
    <property type="component" value="Unassembled WGS sequence"/>
</dbReference>
<proteinExistence type="predicted"/>
<accession>A0ABN9VZP3</accession>
<reference evidence="3" key="1">
    <citation type="submission" date="2023-10" db="EMBL/GenBank/DDBJ databases">
        <authorList>
            <person name="Chen Y."/>
            <person name="Shah S."/>
            <person name="Dougan E. K."/>
            <person name="Thang M."/>
            <person name="Chan C."/>
        </authorList>
    </citation>
    <scope>NUCLEOTIDE SEQUENCE [LARGE SCALE GENOMIC DNA]</scope>
</reference>
<feature type="transmembrane region" description="Helical" evidence="2">
    <location>
        <begin position="390"/>
        <end position="412"/>
    </location>
</feature>
<evidence type="ECO:0000256" key="1">
    <source>
        <dbReference type="SAM" id="MobiDB-lite"/>
    </source>
</evidence>
<protein>
    <submittedName>
        <fullName evidence="3">Uncharacterized protein</fullName>
    </submittedName>
</protein>
<keyword evidence="4" id="KW-1185">Reference proteome</keyword>
<evidence type="ECO:0000256" key="2">
    <source>
        <dbReference type="SAM" id="Phobius"/>
    </source>
</evidence>
<feature type="region of interest" description="Disordered" evidence="1">
    <location>
        <begin position="908"/>
        <end position="941"/>
    </location>
</feature>
<dbReference type="EMBL" id="CAUYUJ010017915">
    <property type="protein sequence ID" value="CAK0879075.1"/>
    <property type="molecule type" value="Genomic_DNA"/>
</dbReference>